<dbReference type="EMBL" id="CP067420">
    <property type="protein sequence ID" value="QQP89879.1"/>
    <property type="molecule type" value="Genomic_DNA"/>
</dbReference>
<gene>
    <name evidence="1" type="ORF">IGS68_00940</name>
</gene>
<evidence type="ECO:0008006" key="3">
    <source>
        <dbReference type="Google" id="ProtNLM"/>
    </source>
</evidence>
<evidence type="ECO:0000313" key="2">
    <source>
        <dbReference type="Proteomes" id="UP000595197"/>
    </source>
</evidence>
<keyword evidence="2" id="KW-1185">Reference proteome</keyword>
<protein>
    <recommendedName>
        <fullName evidence="3">Transposase IS4-like domain-containing protein</fullName>
    </recommendedName>
</protein>
<name>A0ABX7B681_9PROT</name>
<sequence>MRHVAVDTSGFLLGVLVHAANIQDADNAGDLLTRIKGQYRWLKAIFAHSIYNRLPVLLACFLLDLTLIIVRRIAGTSGLSGVMGNWVLRSFVCTSWSCINGLSQRTSRG</sequence>
<reference evidence="1" key="1">
    <citation type="submission" date="2021-02" db="EMBL/GenBank/DDBJ databases">
        <title>Skermanella TT6 skin isolate.</title>
        <authorList>
            <person name="Lee K."/>
            <person name="Ganzorig M."/>
        </authorList>
    </citation>
    <scope>NUCLEOTIDE SEQUENCE</scope>
    <source>
        <strain evidence="1">TT6</strain>
    </source>
</reference>
<organism evidence="1 2">
    <name type="scientific">Skermanella cutis</name>
    <dbReference type="NCBI Taxonomy" id="2775420"/>
    <lineage>
        <taxon>Bacteria</taxon>
        <taxon>Pseudomonadati</taxon>
        <taxon>Pseudomonadota</taxon>
        <taxon>Alphaproteobacteria</taxon>
        <taxon>Rhodospirillales</taxon>
        <taxon>Azospirillaceae</taxon>
        <taxon>Skermanella</taxon>
    </lineage>
</organism>
<dbReference type="Proteomes" id="UP000595197">
    <property type="component" value="Chromosome"/>
</dbReference>
<proteinExistence type="predicted"/>
<accession>A0ABX7B681</accession>
<evidence type="ECO:0000313" key="1">
    <source>
        <dbReference type="EMBL" id="QQP89879.1"/>
    </source>
</evidence>